<dbReference type="Pfam" id="PF07773">
    <property type="entry name" value="TCTN_DUF1619"/>
    <property type="match status" value="2"/>
</dbReference>
<dbReference type="InterPro" id="IPR011677">
    <property type="entry name" value="TCTN1-3_dom"/>
</dbReference>
<dbReference type="Proteomes" id="UP000025227">
    <property type="component" value="Unplaced"/>
</dbReference>
<dbReference type="GO" id="GO:0035869">
    <property type="term" value="C:ciliary transition zone"/>
    <property type="evidence" value="ECO:0007669"/>
    <property type="project" value="TreeGrafter"/>
</dbReference>
<dbReference type="PANTHER" id="PTHR14611">
    <property type="entry name" value="TECTONIC FAMILY MEMBER"/>
    <property type="match status" value="1"/>
</dbReference>
<dbReference type="GO" id="GO:0060271">
    <property type="term" value="P:cilium assembly"/>
    <property type="evidence" value="ECO:0007669"/>
    <property type="project" value="TreeGrafter"/>
</dbReference>
<dbReference type="OrthoDB" id="5824994at2759"/>
<evidence type="ECO:0000256" key="1">
    <source>
        <dbReference type="SAM" id="SignalP"/>
    </source>
</evidence>
<protein>
    <submittedName>
        <fullName evidence="4">TCTN_DUF1619 domain-containing protein</fullName>
    </submittedName>
</protein>
<sequence length="418" mass="47282">MLYSWLLLLILPSPDHAAEQTCHDSVLFHHGESILPSTDLFCVIRSNQEQSDEKVPIIQTEEQWLEFVSENPSLDYEGDQNESSPPVLLTRDGDHLTEFLIPASFFGSKCTATQEVVLGFSQSTACTPEFTSFSESECLSNKFLSAQSLFGSPLVSLIGNRITETMFRTNTTLMAAQWTDGQCRNVIEEVTMEITLNDTLIVDAELPSIKYSTLMAQNHTIFRQKFTVIFKDHLESPQENKERGYQRGDEIYAMKDDLDAPFLFSLPLAGLCETHSRVPIKFLVNSSSTCTIRVSQCQEMQKVVQQLEDELVPKWVKSVPDGTVSNETYAQVIRKNRTEVQDSPGTTCFLNTDFLFFIYYAREGSERSHRLVIKSAAYATNNNALSLTDSAIIRFSVQFKDSTPRKTHILNFFQLIVP</sequence>
<dbReference type="PANTHER" id="PTHR14611:SF2">
    <property type="entry name" value="TECTONIC"/>
    <property type="match status" value="1"/>
</dbReference>
<keyword evidence="3" id="KW-1185">Reference proteome</keyword>
<dbReference type="InterPro" id="IPR040354">
    <property type="entry name" value="TCTN1-3"/>
</dbReference>
<feature type="domain" description="Tectonic-1-3" evidence="2">
    <location>
        <begin position="244"/>
        <end position="315"/>
    </location>
</feature>
<feature type="signal peptide" evidence="1">
    <location>
        <begin position="1"/>
        <end position="17"/>
    </location>
</feature>
<feature type="domain" description="Tectonic-1-3" evidence="2">
    <location>
        <begin position="91"/>
        <end position="232"/>
    </location>
</feature>
<keyword evidence="1" id="KW-0732">Signal</keyword>
<dbReference type="WBParaSite" id="HCON_00110960-00001">
    <property type="protein sequence ID" value="HCON_00110960-00001"/>
    <property type="gene ID" value="HCON_00110960"/>
</dbReference>
<evidence type="ECO:0000259" key="2">
    <source>
        <dbReference type="Pfam" id="PF07773"/>
    </source>
</evidence>
<feature type="chain" id="PRO_5029640890" evidence="1">
    <location>
        <begin position="18"/>
        <end position="418"/>
    </location>
</feature>
<evidence type="ECO:0000313" key="4">
    <source>
        <dbReference type="WBParaSite" id="HCON_00110960-00001"/>
    </source>
</evidence>
<name>A0A7I4YM60_HAECO</name>
<evidence type="ECO:0000313" key="3">
    <source>
        <dbReference type="Proteomes" id="UP000025227"/>
    </source>
</evidence>
<proteinExistence type="predicted"/>
<reference evidence="4" key="1">
    <citation type="submission" date="2020-12" db="UniProtKB">
        <authorList>
            <consortium name="WormBaseParasite"/>
        </authorList>
    </citation>
    <scope>IDENTIFICATION</scope>
    <source>
        <strain evidence="4">MHco3</strain>
    </source>
</reference>
<organism evidence="3 4">
    <name type="scientific">Haemonchus contortus</name>
    <name type="common">Barber pole worm</name>
    <dbReference type="NCBI Taxonomy" id="6289"/>
    <lineage>
        <taxon>Eukaryota</taxon>
        <taxon>Metazoa</taxon>
        <taxon>Ecdysozoa</taxon>
        <taxon>Nematoda</taxon>
        <taxon>Chromadorea</taxon>
        <taxon>Rhabditida</taxon>
        <taxon>Rhabditina</taxon>
        <taxon>Rhabditomorpha</taxon>
        <taxon>Strongyloidea</taxon>
        <taxon>Trichostrongylidae</taxon>
        <taxon>Haemonchus</taxon>
    </lineage>
</organism>
<dbReference type="OMA" id="IDIRLPH"/>
<accession>A0A7I4YM60</accession>
<dbReference type="AlphaFoldDB" id="A0A7I4YM60"/>